<dbReference type="HAMAP" id="MF_01659">
    <property type="entry name" value="MenD"/>
    <property type="match status" value="1"/>
</dbReference>
<dbReference type="InterPro" id="IPR012001">
    <property type="entry name" value="Thiamin_PyroP_enz_TPP-bd_dom"/>
</dbReference>
<dbReference type="GO" id="GO:0030976">
    <property type="term" value="F:thiamine pyrophosphate binding"/>
    <property type="evidence" value="ECO:0007669"/>
    <property type="project" value="InterPro"/>
</dbReference>
<dbReference type="NCBIfam" id="TIGR00173">
    <property type="entry name" value="menD"/>
    <property type="match status" value="1"/>
</dbReference>
<dbReference type="InterPro" id="IPR011766">
    <property type="entry name" value="TPP_enzyme_TPP-bd"/>
</dbReference>
<feature type="domain" description="Thiamine pyrophosphate enzyme N-terminal TPP-binding" evidence="8">
    <location>
        <begin position="3"/>
        <end position="87"/>
    </location>
</feature>
<dbReference type="Gene3D" id="3.40.50.970">
    <property type="match status" value="2"/>
</dbReference>
<evidence type="ECO:0000259" key="7">
    <source>
        <dbReference type="Pfam" id="PF02775"/>
    </source>
</evidence>
<keyword evidence="4" id="KW-0786">Thiamine pyrophosphate</keyword>
<dbReference type="InterPro" id="IPR029035">
    <property type="entry name" value="DHS-like_NAD/FAD-binding_dom"/>
</dbReference>
<evidence type="ECO:0008006" key="10">
    <source>
        <dbReference type="Google" id="ProtNLM"/>
    </source>
</evidence>
<dbReference type="CDD" id="cd02009">
    <property type="entry name" value="TPP_SHCHC_synthase"/>
    <property type="match status" value="1"/>
</dbReference>
<dbReference type="GO" id="GO:0046872">
    <property type="term" value="F:metal ion binding"/>
    <property type="evidence" value="ECO:0007669"/>
    <property type="project" value="UniProtKB-KW"/>
</dbReference>
<dbReference type="GO" id="GO:0009234">
    <property type="term" value="P:menaquinone biosynthetic process"/>
    <property type="evidence" value="ECO:0007669"/>
    <property type="project" value="InterPro"/>
</dbReference>
<name>A0A381QD20_9ZZZZ</name>
<organism evidence="9">
    <name type="scientific">marine metagenome</name>
    <dbReference type="NCBI Taxonomy" id="408172"/>
    <lineage>
        <taxon>unclassified sequences</taxon>
        <taxon>metagenomes</taxon>
        <taxon>ecological metagenomes</taxon>
    </lineage>
</organism>
<dbReference type="SUPFAM" id="SSF52467">
    <property type="entry name" value="DHS-like NAD/FAD-binding domain"/>
    <property type="match status" value="1"/>
</dbReference>
<evidence type="ECO:0000313" key="9">
    <source>
        <dbReference type="EMBL" id="SUZ76289.1"/>
    </source>
</evidence>
<sequence length="561" mass="58827">MACAQESRIRMWVHLDERCAGFFALGLGKTTRHPAAVITTSGTATANLFPAVIEASHAGVPFLALTADRPRRFRGTDANQTIDQSQLYGSFVRESLDAGEAPAGDLRGIRKLAAGAVAATGGMDPGPVHVNFPLDKPLEPVELGAEPEADGVSREPVMDQSGAAPAEDEVRAVVAALETASRGLIVVGPVPDPQTAGPAITDLARVTGFPVLADPLSGARFGEHCAANVVGAYDLFLACLPDPNLREVLEPDAVIRIGGAPVSASLSAFLSDLAHVPQVRITSGHYWKDHLSVASPSVRAEVASFVRAVTEELPSHPSLISESSTPDTARSWCEQWTEIDRAASQAVLDFRTSDAGDAFEGDVLAAVVAGVTDGTTLFVSNSMPVRDLDAYGGGGKPLHVYGNRGASGIDGIVSTVAGIAAAGVAATSDGGSPIVAVVGDIAFYHDMNGLLAVAEHQLDIVFVVINNDGGGIFHMLPIRDHEPEFTKYFATAHGLDFRHAAELYGIPYRRVEHPSGAADALEEVLAGTGPRILEVRSDREQNQRSREAVGEAVRRAVSTLL</sequence>
<keyword evidence="3" id="KW-0460">Magnesium</keyword>
<feature type="domain" description="Thiamine pyrophosphate enzyme TPP-binding" evidence="7">
    <location>
        <begin position="420"/>
        <end position="535"/>
    </location>
</feature>
<dbReference type="SUPFAM" id="SSF52518">
    <property type="entry name" value="Thiamin diphosphate-binding fold (THDP-binding)"/>
    <property type="match status" value="2"/>
</dbReference>
<dbReference type="InterPro" id="IPR029061">
    <property type="entry name" value="THDP-binding"/>
</dbReference>
<keyword evidence="2" id="KW-0479">Metal-binding</keyword>
<dbReference type="EMBL" id="UINC01001272">
    <property type="protein sequence ID" value="SUZ76289.1"/>
    <property type="molecule type" value="Genomic_DNA"/>
</dbReference>
<protein>
    <recommendedName>
        <fullName evidence="10">Thiamine pyrophosphate enzyme N-terminal TPP-binding domain-containing protein</fullName>
    </recommendedName>
</protein>
<dbReference type="PIRSF" id="PIRSF004983">
    <property type="entry name" value="MenD"/>
    <property type="match status" value="1"/>
</dbReference>
<evidence type="ECO:0000256" key="6">
    <source>
        <dbReference type="SAM" id="MobiDB-lite"/>
    </source>
</evidence>
<feature type="region of interest" description="Disordered" evidence="6">
    <location>
        <begin position="145"/>
        <end position="165"/>
    </location>
</feature>
<evidence type="ECO:0000256" key="4">
    <source>
        <dbReference type="ARBA" id="ARBA00023052"/>
    </source>
</evidence>
<evidence type="ECO:0000256" key="2">
    <source>
        <dbReference type="ARBA" id="ARBA00022723"/>
    </source>
</evidence>
<gene>
    <name evidence="9" type="ORF">METZ01_LOCUS29143</name>
</gene>
<evidence type="ECO:0000259" key="8">
    <source>
        <dbReference type="Pfam" id="PF02776"/>
    </source>
</evidence>
<proteinExistence type="inferred from homology"/>
<dbReference type="Pfam" id="PF02775">
    <property type="entry name" value="TPP_enzyme_C"/>
    <property type="match status" value="1"/>
</dbReference>
<evidence type="ECO:0000256" key="3">
    <source>
        <dbReference type="ARBA" id="ARBA00022842"/>
    </source>
</evidence>
<dbReference type="Pfam" id="PF02776">
    <property type="entry name" value="TPP_enzyme_N"/>
    <property type="match status" value="1"/>
</dbReference>
<reference evidence="9" key="1">
    <citation type="submission" date="2018-05" db="EMBL/GenBank/DDBJ databases">
        <authorList>
            <person name="Lanie J.A."/>
            <person name="Ng W.-L."/>
            <person name="Kazmierczak K.M."/>
            <person name="Andrzejewski T.M."/>
            <person name="Davidsen T.M."/>
            <person name="Wayne K.J."/>
            <person name="Tettelin H."/>
            <person name="Glass J.I."/>
            <person name="Rusch D."/>
            <person name="Podicherti R."/>
            <person name="Tsui H.-C.T."/>
            <person name="Winkler M.E."/>
        </authorList>
    </citation>
    <scope>NUCLEOTIDE SEQUENCE</scope>
</reference>
<evidence type="ECO:0000256" key="1">
    <source>
        <dbReference type="ARBA" id="ARBA00022679"/>
    </source>
</evidence>
<dbReference type="GO" id="GO:0070204">
    <property type="term" value="F:2-succinyl-5-enolpyruvyl-6-hydroxy-3-cyclohexene-1-carboxylic-acid synthase activity"/>
    <property type="evidence" value="ECO:0007669"/>
    <property type="project" value="InterPro"/>
</dbReference>
<keyword evidence="1" id="KW-0808">Transferase</keyword>
<dbReference type="AlphaFoldDB" id="A0A381QD20"/>
<keyword evidence="5" id="KW-0464">Manganese</keyword>
<dbReference type="PANTHER" id="PTHR42916:SF1">
    <property type="entry name" value="PROTEIN PHYLLO, CHLOROPLASTIC"/>
    <property type="match status" value="1"/>
</dbReference>
<accession>A0A381QD20</accession>
<dbReference type="Gene3D" id="3.40.50.1220">
    <property type="entry name" value="TPP-binding domain"/>
    <property type="match status" value="1"/>
</dbReference>
<dbReference type="PANTHER" id="PTHR42916">
    <property type="entry name" value="2-SUCCINYL-5-ENOLPYRUVYL-6-HYDROXY-3-CYCLOHEXENE-1-CARBOXYLATE SYNTHASE"/>
    <property type="match status" value="1"/>
</dbReference>
<evidence type="ECO:0000256" key="5">
    <source>
        <dbReference type="ARBA" id="ARBA00023211"/>
    </source>
</evidence>
<dbReference type="InterPro" id="IPR004433">
    <property type="entry name" value="MenaQ_synth_MenD"/>
</dbReference>